<dbReference type="Proteomes" id="UP000460287">
    <property type="component" value="Unassembled WGS sequence"/>
</dbReference>
<dbReference type="AlphaFoldDB" id="A0A7X2MZZ5"/>
<reference evidence="3 4" key="1">
    <citation type="submission" date="2019-08" db="EMBL/GenBank/DDBJ databases">
        <title>In-depth cultivation of the pig gut microbiome towards novel bacterial diversity and tailored functional studies.</title>
        <authorList>
            <person name="Wylensek D."/>
            <person name="Hitch T.C.A."/>
            <person name="Clavel T."/>
        </authorList>
    </citation>
    <scope>NUCLEOTIDE SEQUENCE [LARGE SCALE GENOMIC DNA]</scope>
    <source>
        <strain evidence="3 4">WCA-383-APC-5B</strain>
    </source>
</reference>
<sequence>MEKIALITDSTGGIPKEYINKFNINLVNLKVIYQDKEYIEGVTITAKEVYDRLDKEVPTTSMPSVSDVCNLYEKLIAEGYTHAIVVTISSGLSGTINSFRLAASQYEDKINSFVFDSKSISMGSGALIVEAGRMLQAGKDFDYICNKIVEIRENTDLYFSVETLSYLIKGGRIGKVAGGIGEMLNLKPIITMDNVDGKYTTVTKVRGSKQSFHKLVKLAEESLSRFKCRVVIATGNMYDEVQKLQDAIKDNENLVSLHNVILSPVAGIHSGPKLLGIIIFPYYEY</sequence>
<dbReference type="Pfam" id="PF02645">
    <property type="entry name" value="DegV"/>
    <property type="match status" value="1"/>
</dbReference>
<comment type="function">
    <text evidence="1">May bind long-chain fatty acids, such as palmitate, and may play a role in lipid transport or fatty acid metabolism.</text>
</comment>
<dbReference type="GO" id="GO:0008289">
    <property type="term" value="F:lipid binding"/>
    <property type="evidence" value="ECO:0007669"/>
    <property type="project" value="UniProtKB-KW"/>
</dbReference>
<evidence type="ECO:0000256" key="2">
    <source>
        <dbReference type="ARBA" id="ARBA00023121"/>
    </source>
</evidence>
<protein>
    <submittedName>
        <fullName evidence="3">DegV family protein</fullName>
    </submittedName>
</protein>
<name>A0A7X2MZZ5_9CLOT</name>
<dbReference type="NCBIfam" id="TIGR00762">
    <property type="entry name" value="DegV"/>
    <property type="match status" value="1"/>
</dbReference>
<gene>
    <name evidence="3" type="ORF">FYJ33_12475</name>
</gene>
<accession>A0A7X2MZZ5</accession>
<dbReference type="RefSeq" id="WP_154532085.1">
    <property type="nucleotide sequence ID" value="NZ_JAQXTV010000193.1"/>
</dbReference>
<proteinExistence type="predicted"/>
<evidence type="ECO:0000313" key="4">
    <source>
        <dbReference type="Proteomes" id="UP000460287"/>
    </source>
</evidence>
<dbReference type="Gene3D" id="3.40.50.10170">
    <property type="match status" value="1"/>
</dbReference>
<dbReference type="InterPro" id="IPR043168">
    <property type="entry name" value="DegV_C"/>
</dbReference>
<dbReference type="PROSITE" id="PS51482">
    <property type="entry name" value="DEGV"/>
    <property type="match status" value="1"/>
</dbReference>
<dbReference type="InterPro" id="IPR050270">
    <property type="entry name" value="DegV_domain_contain"/>
</dbReference>
<dbReference type="SUPFAM" id="SSF82549">
    <property type="entry name" value="DAK1/DegV-like"/>
    <property type="match status" value="1"/>
</dbReference>
<dbReference type="PANTHER" id="PTHR33434:SF3">
    <property type="entry name" value="DEGV DOMAIN-CONTAINING PROTEIN YITS"/>
    <property type="match status" value="1"/>
</dbReference>
<comment type="caution">
    <text evidence="3">The sequence shown here is derived from an EMBL/GenBank/DDBJ whole genome shotgun (WGS) entry which is preliminary data.</text>
</comment>
<evidence type="ECO:0000256" key="1">
    <source>
        <dbReference type="ARBA" id="ARBA00003238"/>
    </source>
</evidence>
<dbReference type="PANTHER" id="PTHR33434">
    <property type="entry name" value="DEGV DOMAIN-CONTAINING PROTEIN DR_1986-RELATED"/>
    <property type="match status" value="1"/>
</dbReference>
<keyword evidence="4" id="KW-1185">Reference proteome</keyword>
<dbReference type="Gene3D" id="3.30.1180.10">
    <property type="match status" value="1"/>
</dbReference>
<dbReference type="EMBL" id="VULX01000024">
    <property type="protein sequence ID" value="MSR92188.1"/>
    <property type="molecule type" value="Genomic_DNA"/>
</dbReference>
<organism evidence="3 4">
    <name type="scientific">Inconstantimicrobium porci</name>
    <dbReference type="NCBI Taxonomy" id="2652291"/>
    <lineage>
        <taxon>Bacteria</taxon>
        <taxon>Bacillati</taxon>
        <taxon>Bacillota</taxon>
        <taxon>Clostridia</taxon>
        <taxon>Eubacteriales</taxon>
        <taxon>Clostridiaceae</taxon>
        <taxon>Inconstantimicrobium</taxon>
    </lineage>
</organism>
<keyword evidence="2" id="KW-0446">Lipid-binding</keyword>
<dbReference type="InterPro" id="IPR003797">
    <property type="entry name" value="DegV"/>
</dbReference>
<evidence type="ECO:0000313" key="3">
    <source>
        <dbReference type="EMBL" id="MSR92188.1"/>
    </source>
</evidence>